<protein>
    <submittedName>
        <fullName evidence="3">Phage-associated protein, HI1409 family</fullName>
    </submittedName>
</protein>
<dbReference type="Proteomes" id="UP000011124">
    <property type="component" value="Chromosome"/>
</dbReference>
<sequence>MRKKKKTAARQQRTNDSFQNPMTRTGVFMPNPLETTEYPLTRFTRDWQTINALYRSHWIVRRIIDVVPEDMIKNGYHVLTQLSPDQIKKIVRCDRTTRTSRRILEGLKWGRLYGGAGALIMIEGHENQLDQPLDYDTIMPSSYKGLLVLDRWSGVTPEDKLVSDISDPEFGMPEYYTVSSDALTVGIRVHHSRILRFMGRPLPYLEQLAETYWGASELEHVIDELKKRDNVSWNIAMLTFMANLRVMKMDGMSQVLAVGNEQAQMQLYNTIQGMNAMMNNNSLQVLGENDSYETHQYTFGGIGETYDRFMMDVAGAAETPVTKLFGRSPAGMNATGESDMQNYYDTIEEKQEAELRPVYDKILPIMFISTLGGIPDDWDYEFNPIRRPRDDEMADLASKNTDSVTKAFQAGMVSQRTALKELRQQSEMTGMWSNITDEDIEKADDSVMQPDEGMGELMGGMFGGAQEAEEPQPQRTSDAKWDEEKHPRRENGQFGTGSTNTEKSDSVRPSPNGANRLQVRGFANKQRLMNHWKNGRTHREEYPGLTMEQYVERAVRLAEMPTGRDILGHIDKDGIVVRYDRKENDFVKANVKKGIRTLFKPVDGEAYYIKARKDDIEHGGKD</sequence>
<reference evidence="3 4" key="1">
    <citation type="submission" date="2011-04" db="EMBL/GenBank/DDBJ databases">
        <title>The complete genome of Selenomonas sputigena DSM 20758.</title>
        <authorList>
            <consortium name="US DOE Joint Genome Institute (JGI-PGF)"/>
            <person name="Lucas S."/>
            <person name="Copeland A."/>
            <person name="Lapidus A."/>
            <person name="Bruce D."/>
            <person name="Goodwin L."/>
            <person name="Pitluck S."/>
            <person name="Peters L."/>
            <person name="Kyrpides N."/>
            <person name="Mavromatis K."/>
            <person name="Ivanova N."/>
            <person name="Ovchinnikova G."/>
            <person name="Teshima H."/>
            <person name="Detter J.C."/>
            <person name="Tapia R."/>
            <person name="Han C."/>
            <person name="Land M."/>
            <person name="Hauser L."/>
            <person name="Markowitz V."/>
            <person name="Cheng J.-F."/>
            <person name="Hugenholtz P."/>
            <person name="Woyke T."/>
            <person name="Wu D."/>
            <person name="Gronow S."/>
            <person name="Wellnitz S."/>
            <person name="Schneider S."/>
            <person name="Klenk H.-P."/>
            <person name="Eisen J.A."/>
        </authorList>
    </citation>
    <scope>NUCLEOTIDE SEQUENCE [LARGE SCALE GENOMIC DNA]</scope>
    <source>
        <strain evidence="4">ATCC 35185 / DSM 20758 / VPI D19B-28</strain>
    </source>
</reference>
<proteinExistence type="predicted"/>
<evidence type="ECO:0000313" key="3">
    <source>
        <dbReference type="EMBL" id="AEC00296.1"/>
    </source>
</evidence>
<evidence type="ECO:0000259" key="2">
    <source>
        <dbReference type="Pfam" id="PF06381"/>
    </source>
</evidence>
<evidence type="ECO:0000313" key="4">
    <source>
        <dbReference type="Proteomes" id="UP000011124"/>
    </source>
</evidence>
<feature type="compositionally biased region" description="Basic and acidic residues" evidence="1">
    <location>
        <begin position="477"/>
        <end position="491"/>
    </location>
</feature>
<dbReference type="EMBL" id="CP002637">
    <property type="protein sequence ID" value="AEC00296.1"/>
    <property type="molecule type" value="Genomic_DNA"/>
</dbReference>
<feature type="region of interest" description="Disordered" evidence="1">
    <location>
        <begin position="448"/>
        <end position="521"/>
    </location>
</feature>
<name>F4F0V8_SELS3</name>
<organism evidence="3 4">
    <name type="scientific">Selenomonas sputigena (strain ATCC 35185 / DSM 20758 / CCUG 44933 / VPI D19B-28)</name>
    <dbReference type="NCBI Taxonomy" id="546271"/>
    <lineage>
        <taxon>Bacteria</taxon>
        <taxon>Bacillati</taxon>
        <taxon>Bacillota</taxon>
        <taxon>Negativicutes</taxon>
        <taxon>Selenomonadales</taxon>
        <taxon>Selenomonadaceae</taxon>
        <taxon>Selenomonas</taxon>
    </lineage>
</organism>
<dbReference type="NCBIfam" id="TIGR01555">
    <property type="entry name" value="phge_rel_HI1409"/>
    <property type="match status" value="1"/>
</dbReference>
<dbReference type="HOGENOM" id="CLU_027488_0_0_9"/>
<dbReference type="Pfam" id="PF06381">
    <property type="entry name" value="Phage_portal_3"/>
    <property type="match status" value="1"/>
</dbReference>
<dbReference type="KEGG" id="ssg:Selsp_1337"/>
<feature type="region of interest" description="Disordered" evidence="1">
    <location>
        <begin position="1"/>
        <end position="30"/>
    </location>
</feature>
<keyword evidence="4" id="KW-1185">Reference proteome</keyword>
<feature type="compositionally biased region" description="Polar residues" evidence="1">
    <location>
        <begin position="496"/>
        <end position="515"/>
    </location>
</feature>
<accession>F4F0V8</accession>
<dbReference type="RefSeq" id="WP_013740847.1">
    <property type="nucleotide sequence ID" value="NC_015437.1"/>
</dbReference>
<dbReference type="AlphaFoldDB" id="F4F0V8"/>
<gene>
    <name evidence="3" type="ordered locus">Selsp_1337</name>
</gene>
<dbReference type="InterPro" id="IPR006445">
    <property type="entry name" value="Phage-assoc_HI1409"/>
</dbReference>
<feature type="domain" description="Anti-CBASS protein Acb1-like N-terminal" evidence="2">
    <location>
        <begin position="49"/>
        <end position="406"/>
    </location>
</feature>
<evidence type="ECO:0000256" key="1">
    <source>
        <dbReference type="SAM" id="MobiDB-lite"/>
    </source>
</evidence>
<dbReference type="InterPro" id="IPR024459">
    <property type="entry name" value="Acb1-like_N"/>
</dbReference>